<dbReference type="Pfam" id="PF02620">
    <property type="entry name" value="YceD"/>
    <property type="match status" value="1"/>
</dbReference>
<sequence>MDMKPHREFEIAFVGLKPGVHTFQYEVDESFFENYDGPRDFSNCKATVNLSLDKKSNFFMLKFEIGGTATVNCDRCGEPFELQLWDDFNHVVKLVDNPEEMNESEEDPDVSYISRTESHLNVSDLIYEFIHLSIPMQHIHPDTADGKSGCNPKVIEMLERMNQQAKENDNPIWKGLDKFKDN</sequence>
<evidence type="ECO:0000313" key="1">
    <source>
        <dbReference type="EMBL" id="SHL20631.1"/>
    </source>
</evidence>
<reference evidence="1 2" key="1">
    <citation type="submission" date="2016-11" db="EMBL/GenBank/DDBJ databases">
        <authorList>
            <person name="Jaros S."/>
            <person name="Januszkiewicz K."/>
            <person name="Wedrychowicz H."/>
        </authorList>
    </citation>
    <scope>NUCLEOTIDE SEQUENCE [LARGE SCALE GENOMIC DNA]</scope>
    <source>
        <strain evidence="1 2">DSM 27406</strain>
    </source>
</reference>
<dbReference type="InterPro" id="IPR003772">
    <property type="entry name" value="YceD"/>
</dbReference>
<name>A0A1M6YQN5_9BACT</name>
<keyword evidence="2" id="KW-1185">Reference proteome</keyword>
<dbReference type="EMBL" id="FRBL01000002">
    <property type="protein sequence ID" value="SHL20631.1"/>
    <property type="molecule type" value="Genomic_DNA"/>
</dbReference>
<evidence type="ECO:0000313" key="2">
    <source>
        <dbReference type="Proteomes" id="UP000184420"/>
    </source>
</evidence>
<protein>
    <submittedName>
        <fullName evidence="1">Uncharacterized metal-binding protein YceD, DUF177 family</fullName>
    </submittedName>
</protein>
<dbReference type="AlphaFoldDB" id="A0A1M6YQN5"/>
<organism evidence="1 2">
    <name type="scientific">Chitinophaga jiangningensis</name>
    <dbReference type="NCBI Taxonomy" id="1419482"/>
    <lineage>
        <taxon>Bacteria</taxon>
        <taxon>Pseudomonadati</taxon>
        <taxon>Bacteroidota</taxon>
        <taxon>Chitinophagia</taxon>
        <taxon>Chitinophagales</taxon>
        <taxon>Chitinophagaceae</taxon>
        <taxon>Chitinophaga</taxon>
    </lineage>
</organism>
<dbReference type="RefSeq" id="WP_245805621.1">
    <property type="nucleotide sequence ID" value="NZ_FRBL01000002.1"/>
</dbReference>
<gene>
    <name evidence="1" type="ORF">SAMN05444266_102441</name>
</gene>
<dbReference type="STRING" id="1419482.SAMN05444266_102441"/>
<accession>A0A1M6YQN5</accession>
<proteinExistence type="predicted"/>
<dbReference type="Proteomes" id="UP000184420">
    <property type="component" value="Unassembled WGS sequence"/>
</dbReference>